<dbReference type="Proteomes" id="UP000076794">
    <property type="component" value="Chromosome"/>
</dbReference>
<dbReference type="OrthoDB" id="9761532at2"/>
<dbReference type="GO" id="GO:0008233">
    <property type="term" value="F:peptidase activity"/>
    <property type="evidence" value="ECO:0007669"/>
    <property type="project" value="UniProtKB-KW"/>
</dbReference>
<dbReference type="PANTHER" id="PTHR43270">
    <property type="entry name" value="BETA-ALA-HIS DIPEPTIDASE"/>
    <property type="match status" value="1"/>
</dbReference>
<accession>A0A168EF06</accession>
<evidence type="ECO:0000313" key="5">
    <source>
        <dbReference type="EMBL" id="ANC29955.1"/>
    </source>
</evidence>
<keyword evidence="1" id="KW-0645">Protease</keyword>
<sequence>MNHTDPDVSALRDHVDALFPAVQADLEALVRIPSVSAAAFDQAHVAASAEAVAELLRGAGLPEVQVLRSPRPDGTPGAPAVVARRPAPAGAPTVLLYAHHDVQPPGDAATWDTDPFEPTQRGERLFGRGAADDKAGVMAHVGALRTLAAAGDELGVGVTVFVEGEEESGSPSFARFLADHHELLAADVIVVADSTNWKVGVPALTTSLRGLVDGVVTVEALGHAVHSGMFGGALLDANTLLARLVATLHDEVGNVAIEGLVTGSEPEVDYAEADFRADSSVLDGVRLAGEGTIAGRLWSKPALAVIGIDATSVAHASNTIAPSASAKLSLRIPPGQDPQAADDALAAHLEAHAPFGARVTWTPHEHGKPFGAPADSAAMQAARAAFAAAWGTDPVDIGVGGSIPFIADLLEAYPDAAVLVTGVEDPDSRAHGANESVHLGELRKVVLAEALLLREIARTGVRPA</sequence>
<name>A0A168EF06_9MICO</name>
<dbReference type="SUPFAM" id="SSF53187">
    <property type="entry name" value="Zn-dependent exopeptidases"/>
    <property type="match status" value="1"/>
</dbReference>
<organism evidence="5 6">
    <name type="scientific">Isoptericola dokdonensis DS-3</name>
    <dbReference type="NCBI Taxonomy" id="1300344"/>
    <lineage>
        <taxon>Bacteria</taxon>
        <taxon>Bacillati</taxon>
        <taxon>Actinomycetota</taxon>
        <taxon>Actinomycetes</taxon>
        <taxon>Micrococcales</taxon>
        <taxon>Promicromonosporaceae</taxon>
        <taxon>Isoptericola</taxon>
    </lineage>
</organism>
<dbReference type="AlphaFoldDB" id="A0A168EF06"/>
<dbReference type="KEGG" id="ido:I598_0367"/>
<dbReference type="Pfam" id="PF07687">
    <property type="entry name" value="M20_dimer"/>
    <property type="match status" value="1"/>
</dbReference>
<dbReference type="GO" id="GO:0006508">
    <property type="term" value="P:proteolysis"/>
    <property type="evidence" value="ECO:0007669"/>
    <property type="project" value="UniProtKB-KW"/>
</dbReference>
<dbReference type="EC" id="3.5.1.18" evidence="5"/>
<evidence type="ECO:0000256" key="1">
    <source>
        <dbReference type="ARBA" id="ARBA00022670"/>
    </source>
</evidence>
<dbReference type="SUPFAM" id="SSF55031">
    <property type="entry name" value="Bacterial exopeptidase dimerisation domain"/>
    <property type="match status" value="1"/>
</dbReference>
<dbReference type="PATRIC" id="fig|1300344.3.peg.367"/>
<reference evidence="5 6" key="1">
    <citation type="submission" date="2016-01" db="EMBL/GenBank/DDBJ databases">
        <title>Complete genome sequence of a soil Actinobacterium, Isoptericola dokdonensis DS-3.</title>
        <authorList>
            <person name="Kwon S.-K."/>
            <person name="Kim J.F."/>
        </authorList>
    </citation>
    <scope>NUCLEOTIDE SEQUENCE [LARGE SCALE GENOMIC DNA]</scope>
    <source>
        <strain evidence="5 6">DS-3</strain>
    </source>
</reference>
<dbReference type="InterPro" id="IPR036264">
    <property type="entry name" value="Bact_exopeptidase_dim_dom"/>
</dbReference>
<evidence type="ECO:0000256" key="3">
    <source>
        <dbReference type="ARBA" id="ARBA00022801"/>
    </source>
</evidence>
<dbReference type="RefSeq" id="WP_068200764.1">
    <property type="nucleotide sequence ID" value="NZ_CP014209.1"/>
</dbReference>
<dbReference type="InterPro" id="IPR051458">
    <property type="entry name" value="Cyt/Met_Dipeptidase"/>
</dbReference>
<dbReference type="InterPro" id="IPR002933">
    <property type="entry name" value="Peptidase_M20"/>
</dbReference>
<dbReference type="Pfam" id="PF01546">
    <property type="entry name" value="Peptidase_M20"/>
    <property type="match status" value="1"/>
</dbReference>
<proteinExistence type="predicted"/>
<gene>
    <name evidence="5" type="primary">dapE_1</name>
    <name evidence="5" type="ORF">I598_0367</name>
</gene>
<feature type="domain" description="Peptidase M20 dimerisation" evidence="4">
    <location>
        <begin position="207"/>
        <end position="354"/>
    </location>
</feature>
<protein>
    <submittedName>
        <fullName evidence="5">Succinyl-diaminopimelate desuccinylase</fullName>
        <ecNumber evidence="5">3.5.1.18</ecNumber>
    </submittedName>
</protein>
<dbReference type="STRING" id="1300344.I598_0367"/>
<keyword evidence="3 5" id="KW-0378">Hydrolase</keyword>
<dbReference type="EMBL" id="CP014209">
    <property type="protein sequence ID" value="ANC29955.1"/>
    <property type="molecule type" value="Genomic_DNA"/>
</dbReference>
<dbReference type="Gene3D" id="3.30.70.360">
    <property type="match status" value="1"/>
</dbReference>
<keyword evidence="6" id="KW-1185">Reference proteome</keyword>
<dbReference type="PANTHER" id="PTHR43270:SF12">
    <property type="entry name" value="SUCCINYL-DIAMINOPIMELATE DESUCCINYLASE"/>
    <property type="match status" value="1"/>
</dbReference>
<keyword evidence="2" id="KW-0479">Metal-binding</keyword>
<evidence type="ECO:0000313" key="6">
    <source>
        <dbReference type="Proteomes" id="UP000076794"/>
    </source>
</evidence>
<dbReference type="GO" id="GO:0046872">
    <property type="term" value="F:metal ion binding"/>
    <property type="evidence" value="ECO:0007669"/>
    <property type="project" value="UniProtKB-KW"/>
</dbReference>
<dbReference type="GO" id="GO:0009014">
    <property type="term" value="F:succinyl-diaminopimelate desuccinylase activity"/>
    <property type="evidence" value="ECO:0007669"/>
    <property type="project" value="UniProtKB-EC"/>
</dbReference>
<dbReference type="InterPro" id="IPR011650">
    <property type="entry name" value="Peptidase_M20_dimer"/>
</dbReference>
<evidence type="ECO:0000256" key="2">
    <source>
        <dbReference type="ARBA" id="ARBA00022723"/>
    </source>
</evidence>
<evidence type="ECO:0000259" key="4">
    <source>
        <dbReference type="Pfam" id="PF07687"/>
    </source>
</evidence>
<dbReference type="NCBIfam" id="NF005914">
    <property type="entry name" value="PRK07907.1"/>
    <property type="match status" value="1"/>
</dbReference>
<dbReference type="Gene3D" id="3.40.630.10">
    <property type="entry name" value="Zn peptidases"/>
    <property type="match status" value="1"/>
</dbReference>